<dbReference type="GO" id="GO:0000184">
    <property type="term" value="P:nuclear-transcribed mRNA catabolic process, nonsense-mediated decay"/>
    <property type="evidence" value="ECO:0007669"/>
    <property type="project" value="TreeGrafter"/>
</dbReference>
<evidence type="ECO:0000313" key="7">
    <source>
        <dbReference type="Proteomes" id="UP000485058"/>
    </source>
</evidence>
<dbReference type="InterPro" id="IPR045055">
    <property type="entry name" value="DNA2/NAM7-like"/>
</dbReference>
<dbReference type="InterPro" id="IPR041679">
    <property type="entry name" value="DNA2/NAM7-like_C"/>
</dbReference>
<feature type="domain" description="DNA2/NAM7 helicase-like C-terminal" evidence="5">
    <location>
        <begin position="25"/>
        <end position="221"/>
    </location>
</feature>
<dbReference type="AlphaFoldDB" id="A0A699ZW03"/>
<proteinExistence type="predicted"/>
<feature type="non-terminal residue" evidence="6">
    <location>
        <position position="1"/>
    </location>
</feature>
<name>A0A699ZW03_HAELA</name>
<dbReference type="GO" id="GO:0016787">
    <property type="term" value="F:hydrolase activity"/>
    <property type="evidence" value="ECO:0007669"/>
    <property type="project" value="UniProtKB-KW"/>
</dbReference>
<sequence length="253" mass="27113">VIIVGDHKQLPPTVLSPKAAEQGLGVSLFERMMEAGVPSTLLGVQYRAHPLLSEFPSARFYAGAVQSGVKPDDRPQLTPPFPPGKGAAGHPPLVFFHDGSSKEEPGDSGKSYTNEGQATLVARIVTSLVKSHDVQPSSIGCISFYAAQVSLIKSLLHQPNEGMMAVQVASVDGFQGQEKDVIVISTVRSNSGGNIGFLKDPRRLNVAITRAKRLLVVVGNKATLTAGGCPHWKAWMEYLEDKGWVLPVPKLEQ</sequence>
<dbReference type="GO" id="GO:0005524">
    <property type="term" value="F:ATP binding"/>
    <property type="evidence" value="ECO:0007669"/>
    <property type="project" value="UniProtKB-KW"/>
</dbReference>
<dbReference type="PANTHER" id="PTHR10887">
    <property type="entry name" value="DNA2/NAM7 HELICASE FAMILY"/>
    <property type="match status" value="1"/>
</dbReference>
<gene>
    <name evidence="6" type="ORF">HaLaN_25360</name>
</gene>
<evidence type="ECO:0000259" key="5">
    <source>
        <dbReference type="Pfam" id="PF13087"/>
    </source>
</evidence>
<keyword evidence="1" id="KW-0547">Nucleotide-binding</keyword>
<evidence type="ECO:0000256" key="3">
    <source>
        <dbReference type="ARBA" id="ARBA00022806"/>
    </source>
</evidence>
<keyword evidence="7" id="KW-1185">Reference proteome</keyword>
<evidence type="ECO:0000256" key="4">
    <source>
        <dbReference type="ARBA" id="ARBA00022840"/>
    </source>
</evidence>
<dbReference type="GO" id="GO:0003724">
    <property type="term" value="F:RNA helicase activity"/>
    <property type="evidence" value="ECO:0007669"/>
    <property type="project" value="TreeGrafter"/>
</dbReference>
<protein>
    <recommendedName>
        <fullName evidence="5">DNA2/NAM7 helicase-like C-terminal domain-containing protein</fullName>
    </recommendedName>
</protein>
<dbReference type="SUPFAM" id="SSF52540">
    <property type="entry name" value="P-loop containing nucleoside triphosphate hydrolases"/>
    <property type="match status" value="1"/>
</dbReference>
<dbReference type="PANTHER" id="PTHR10887:SF517">
    <property type="entry name" value="RNA HELICASE NONSENSE MRNA REDUCING FACTOR"/>
    <property type="match status" value="1"/>
</dbReference>
<keyword evidence="4" id="KW-0067">ATP-binding</keyword>
<evidence type="ECO:0000313" key="6">
    <source>
        <dbReference type="EMBL" id="GFH27097.1"/>
    </source>
</evidence>
<reference evidence="6 7" key="1">
    <citation type="submission" date="2020-02" db="EMBL/GenBank/DDBJ databases">
        <title>Draft genome sequence of Haematococcus lacustris strain NIES-144.</title>
        <authorList>
            <person name="Morimoto D."/>
            <person name="Nakagawa S."/>
            <person name="Yoshida T."/>
            <person name="Sawayama S."/>
        </authorList>
    </citation>
    <scope>NUCLEOTIDE SEQUENCE [LARGE SCALE GENOMIC DNA]</scope>
    <source>
        <strain evidence="6 7">NIES-144</strain>
    </source>
</reference>
<dbReference type="InterPro" id="IPR047187">
    <property type="entry name" value="SF1_C_Upf1"/>
</dbReference>
<evidence type="ECO:0000256" key="1">
    <source>
        <dbReference type="ARBA" id="ARBA00022741"/>
    </source>
</evidence>
<evidence type="ECO:0000256" key="2">
    <source>
        <dbReference type="ARBA" id="ARBA00022801"/>
    </source>
</evidence>
<organism evidence="6 7">
    <name type="scientific">Haematococcus lacustris</name>
    <name type="common">Green alga</name>
    <name type="synonym">Haematococcus pluvialis</name>
    <dbReference type="NCBI Taxonomy" id="44745"/>
    <lineage>
        <taxon>Eukaryota</taxon>
        <taxon>Viridiplantae</taxon>
        <taxon>Chlorophyta</taxon>
        <taxon>core chlorophytes</taxon>
        <taxon>Chlorophyceae</taxon>
        <taxon>CS clade</taxon>
        <taxon>Chlamydomonadales</taxon>
        <taxon>Haematococcaceae</taxon>
        <taxon>Haematococcus</taxon>
    </lineage>
</organism>
<accession>A0A699ZW03</accession>
<dbReference type="Proteomes" id="UP000485058">
    <property type="component" value="Unassembled WGS sequence"/>
</dbReference>
<keyword evidence="3" id="KW-0347">Helicase</keyword>
<dbReference type="FunFam" id="3.40.50.300:FF:000326">
    <property type="entry name" value="P-loop containing nucleoside triphosphate hydrolase"/>
    <property type="match status" value="1"/>
</dbReference>
<dbReference type="GO" id="GO:0005694">
    <property type="term" value="C:chromosome"/>
    <property type="evidence" value="ECO:0007669"/>
    <property type="project" value="UniProtKB-ARBA"/>
</dbReference>
<comment type="caution">
    <text evidence="6">The sequence shown here is derived from an EMBL/GenBank/DDBJ whole genome shotgun (WGS) entry which is preliminary data.</text>
</comment>
<dbReference type="Pfam" id="PF13087">
    <property type="entry name" value="AAA_12"/>
    <property type="match status" value="1"/>
</dbReference>
<dbReference type="CDD" id="cd18808">
    <property type="entry name" value="SF1_C_Upf1"/>
    <property type="match status" value="1"/>
</dbReference>
<dbReference type="InterPro" id="IPR027417">
    <property type="entry name" value="P-loop_NTPase"/>
</dbReference>
<dbReference type="GO" id="GO:0005737">
    <property type="term" value="C:cytoplasm"/>
    <property type="evidence" value="ECO:0007669"/>
    <property type="project" value="TreeGrafter"/>
</dbReference>
<dbReference type="EMBL" id="BLLF01003347">
    <property type="protein sequence ID" value="GFH27097.1"/>
    <property type="molecule type" value="Genomic_DNA"/>
</dbReference>
<dbReference type="Gene3D" id="3.40.50.300">
    <property type="entry name" value="P-loop containing nucleotide triphosphate hydrolases"/>
    <property type="match status" value="2"/>
</dbReference>
<keyword evidence="2" id="KW-0378">Hydrolase</keyword>